<dbReference type="KEGG" id="tsu:Tresu_2410"/>
<dbReference type="HOGENOM" id="CLU_039050_0_0_12"/>
<keyword evidence="4" id="KW-1185">Reference proteome</keyword>
<evidence type="ECO:0000313" key="4">
    <source>
        <dbReference type="Proteomes" id="UP000006852"/>
    </source>
</evidence>
<dbReference type="SMART" id="SM00028">
    <property type="entry name" value="TPR"/>
    <property type="match status" value="8"/>
</dbReference>
<dbReference type="RefSeq" id="WP_013702523.1">
    <property type="nucleotide sequence ID" value="NC_015385.1"/>
</dbReference>
<reference evidence="4" key="2">
    <citation type="submission" date="2011-04" db="EMBL/GenBank/DDBJ databases">
        <title>The complete genome of chromosome of Treponema succinifaciens DSM 2489.</title>
        <authorList>
            <person name="Lucas S."/>
            <person name="Copeland A."/>
            <person name="Lapidus A."/>
            <person name="Bruce D."/>
            <person name="Goodwin L."/>
            <person name="Pitluck S."/>
            <person name="Peters L."/>
            <person name="Kyrpides N."/>
            <person name="Mavromatis K."/>
            <person name="Ivanova N."/>
            <person name="Ovchinnikova G."/>
            <person name="Teshima H."/>
            <person name="Detter J.C."/>
            <person name="Tapia R."/>
            <person name="Han C."/>
            <person name="Land M."/>
            <person name="Hauser L."/>
            <person name="Markowitz V."/>
            <person name="Cheng J.-F."/>
            <person name="Hugenholtz P."/>
            <person name="Woyke T."/>
            <person name="Wu D."/>
            <person name="Gronow S."/>
            <person name="Wellnitz S."/>
            <person name="Brambilla E."/>
            <person name="Klenk H.-P."/>
            <person name="Eisen J.A."/>
        </authorList>
    </citation>
    <scope>NUCLEOTIDE SEQUENCE [LARGE SCALE GENOMIC DNA]</scope>
    <source>
        <strain evidence="4">ATCC 33096 / DSM 2489 / 6091</strain>
    </source>
</reference>
<dbReference type="InterPro" id="IPR019734">
    <property type="entry name" value="TPR_rpt"/>
</dbReference>
<dbReference type="eggNOG" id="COG0457">
    <property type="taxonomic scope" value="Bacteria"/>
</dbReference>
<organism evidence="3 4">
    <name type="scientific">Treponema succinifaciens (strain ATCC 33096 / DSM 2489 / 6091)</name>
    <dbReference type="NCBI Taxonomy" id="869209"/>
    <lineage>
        <taxon>Bacteria</taxon>
        <taxon>Pseudomonadati</taxon>
        <taxon>Spirochaetota</taxon>
        <taxon>Spirochaetia</taxon>
        <taxon>Spirochaetales</taxon>
        <taxon>Treponemataceae</taxon>
        <taxon>Treponema</taxon>
    </lineage>
</organism>
<feature type="repeat" description="TPR" evidence="1">
    <location>
        <begin position="301"/>
        <end position="334"/>
    </location>
</feature>
<feature type="repeat" description="TPR" evidence="1">
    <location>
        <begin position="165"/>
        <end position="198"/>
    </location>
</feature>
<dbReference type="PROSITE" id="PS50005">
    <property type="entry name" value="TPR"/>
    <property type="match status" value="4"/>
</dbReference>
<dbReference type="AlphaFoldDB" id="F2NTU0"/>
<dbReference type="PANTHER" id="PTHR12558:SF13">
    <property type="entry name" value="CELL DIVISION CYCLE PROTEIN 27 HOMOLOG"/>
    <property type="match status" value="1"/>
</dbReference>
<dbReference type="EMBL" id="CP002631">
    <property type="protein sequence ID" value="AEB15272.1"/>
    <property type="molecule type" value="Genomic_DNA"/>
</dbReference>
<keyword evidence="1" id="KW-0802">TPR repeat</keyword>
<keyword evidence="2" id="KW-1133">Transmembrane helix</keyword>
<feature type="repeat" description="TPR" evidence="1">
    <location>
        <begin position="199"/>
        <end position="232"/>
    </location>
</feature>
<dbReference type="Proteomes" id="UP000006852">
    <property type="component" value="Chromosome"/>
</dbReference>
<protein>
    <submittedName>
        <fullName evidence="3">Tetratricopeptide TPR_1 repeat-containing protein</fullName>
    </submittedName>
</protein>
<dbReference type="SUPFAM" id="SSF48452">
    <property type="entry name" value="TPR-like"/>
    <property type="match status" value="2"/>
</dbReference>
<dbReference type="OrthoDB" id="354603at2"/>
<dbReference type="PROSITE" id="PS51257">
    <property type="entry name" value="PROKAR_LIPOPROTEIN"/>
    <property type="match status" value="1"/>
</dbReference>
<keyword evidence="2" id="KW-0472">Membrane</keyword>
<proteinExistence type="predicted"/>
<dbReference type="PANTHER" id="PTHR12558">
    <property type="entry name" value="CELL DIVISION CYCLE 16,23,27"/>
    <property type="match status" value="1"/>
</dbReference>
<dbReference type="Pfam" id="PF14559">
    <property type="entry name" value="TPR_19"/>
    <property type="match status" value="1"/>
</dbReference>
<evidence type="ECO:0000256" key="1">
    <source>
        <dbReference type="PROSITE-ProRule" id="PRU00339"/>
    </source>
</evidence>
<evidence type="ECO:0000256" key="2">
    <source>
        <dbReference type="SAM" id="Phobius"/>
    </source>
</evidence>
<dbReference type="GeneID" id="302999524"/>
<gene>
    <name evidence="3" type="ordered locus">Tresu_2410</name>
</gene>
<evidence type="ECO:0000313" key="3">
    <source>
        <dbReference type="EMBL" id="AEB15272.1"/>
    </source>
</evidence>
<keyword evidence="2" id="KW-0812">Transmembrane</keyword>
<feature type="repeat" description="TPR" evidence="1">
    <location>
        <begin position="233"/>
        <end position="266"/>
    </location>
</feature>
<sequence>MKSSVKTTLAELFAAVVLVVAVAVILSMGLSSCASTEKTVETAQPVETEKKLEAKKKTEYSKTDFMEDLKSVLNKDGPEAALSLYETKLPAKYADDFDLLFLKAAINVSAENLDEAQALCNELSQRDPQNNDVASLAVVIAKMKGDNAERTKQVNSLLAKDKLNSAANVELGEDMFLKKNYKQAKIYYKRALVREPENIDALRGAGQCDYYLENDDEAEKTFKKILEIDPKNTQAFLYLGKLAYAANEYKIASDYAKQALDVDPENYECNMDYGMYERYLGHYKNAESSWTKAIEIEPDYFLAYAYRAGLYDEQDIFVNAMEDYKKVIELNPNYYFAYESLGILALHEENWTTAREAFMKCYDSNKNNISYPLMITYCYYKEGNGTEAKNFSNQVLRKMDRNSIEYSMLRVFHDRAGERPLPQRISAMTNRNLQGKMYYYLALFYDMFGGTELANEYYAKVVSMNSPMFFEFRLAEWRTKGKVPLK</sequence>
<reference evidence="3 4" key="1">
    <citation type="journal article" date="2011" name="Stand. Genomic Sci.">
        <title>Complete genome sequence of Treponema succinifaciens type strain (6091).</title>
        <authorList>
            <person name="Han C."/>
            <person name="Gronow S."/>
            <person name="Teshima H."/>
            <person name="Lapidus A."/>
            <person name="Nolan M."/>
            <person name="Lucas S."/>
            <person name="Hammon N."/>
            <person name="Deshpande S."/>
            <person name="Cheng J.F."/>
            <person name="Zeytun A."/>
            <person name="Tapia R."/>
            <person name="Goodwin L."/>
            <person name="Pitluck S."/>
            <person name="Liolios K."/>
            <person name="Pagani I."/>
            <person name="Ivanova N."/>
            <person name="Mavromatis K."/>
            <person name="Mikhailova N."/>
            <person name="Huntemann M."/>
            <person name="Pati A."/>
            <person name="Chen A."/>
            <person name="Palaniappan K."/>
            <person name="Land M."/>
            <person name="Hauser L."/>
            <person name="Brambilla E.M."/>
            <person name="Rohde M."/>
            <person name="Goker M."/>
            <person name="Woyke T."/>
            <person name="Bristow J."/>
            <person name="Eisen J.A."/>
            <person name="Markowitz V."/>
            <person name="Hugenholtz P."/>
            <person name="Kyrpides N.C."/>
            <person name="Klenk H.P."/>
            <person name="Detter J.C."/>
        </authorList>
    </citation>
    <scope>NUCLEOTIDE SEQUENCE [LARGE SCALE GENOMIC DNA]</scope>
    <source>
        <strain evidence="4">ATCC 33096 / DSM 2489 / 6091</strain>
    </source>
</reference>
<accession>F2NTU0</accession>
<dbReference type="InterPro" id="IPR011990">
    <property type="entry name" value="TPR-like_helical_dom_sf"/>
</dbReference>
<feature type="transmembrane region" description="Helical" evidence="2">
    <location>
        <begin position="12"/>
        <end position="30"/>
    </location>
</feature>
<dbReference type="STRING" id="869209.Tresu_2410"/>
<name>F2NTU0_TRES6</name>
<dbReference type="Gene3D" id="1.25.40.10">
    <property type="entry name" value="Tetratricopeptide repeat domain"/>
    <property type="match status" value="2"/>
</dbReference>